<proteinExistence type="predicted"/>
<evidence type="ECO:0000256" key="2">
    <source>
        <dbReference type="SAM" id="Phobius"/>
    </source>
</evidence>
<dbReference type="AlphaFoldDB" id="A0AAV8XY47"/>
<reference evidence="3" key="1">
    <citation type="journal article" date="2023" name="Insect Mol. Biol.">
        <title>Genome sequencing provides insights into the evolution of gene families encoding plant cell wall-degrading enzymes in longhorned beetles.</title>
        <authorList>
            <person name="Shin N.R."/>
            <person name="Okamura Y."/>
            <person name="Kirsch R."/>
            <person name="Pauchet Y."/>
        </authorList>
    </citation>
    <scope>NUCLEOTIDE SEQUENCE</scope>
    <source>
        <strain evidence="3">AMC_N1</strain>
    </source>
</reference>
<gene>
    <name evidence="3" type="ORF">NQ318_002591</name>
</gene>
<feature type="region of interest" description="Disordered" evidence="1">
    <location>
        <begin position="745"/>
        <end position="767"/>
    </location>
</feature>
<feature type="compositionally biased region" description="Basic and acidic residues" evidence="1">
    <location>
        <begin position="617"/>
        <end position="648"/>
    </location>
</feature>
<feature type="transmembrane region" description="Helical" evidence="2">
    <location>
        <begin position="7"/>
        <end position="27"/>
    </location>
</feature>
<evidence type="ECO:0000313" key="3">
    <source>
        <dbReference type="EMBL" id="KAJ8943358.1"/>
    </source>
</evidence>
<sequence length="1060" mass="119324">MLLTIAISVIVTLWIIFCVALFTYHYIVEVVLGAHCIFTRHRPISVYSTHSSQAADRKASARDVKPPSATESTRPPCFPSDDNDRTYEDLLATAIINKEVSRYGTTIKEYWALCLRDGLLHRKWESPDGVSAVYHLVLPKARIRQVLEELHSSPTRRHFGVISSCQNNLPSSSAASVSSRISNSSRRKRNKEYFFGEETLDSKWKTTDLETSSVSSLDEWINSDSSLGSKKYVDRVTLTIKQDIEEISQTDSENENEDDDIEYFQSSSLLNDDEQNWFLQKRQFQGTNSPVPVLIGDREVDDTSDLSDIASEYGDMEAVPKTQSLLVESKTIIGGKNCLQNGSESESSADSGVKEVDRSCYDDSMYISKTDITVDDDNVEDASILSVYSNTEKEAEYTEKYGSLPRTIVKTPTPPSRPSLQKTKAPENILVEGNLNKESEKTEDTDEEEEQRKIKEFTGSYSKREKEKWKHAIEMKNNPYSKENIEERIKRSSSAVSSLFGPDYYARQASLPSGGKPKSVEANEIHSPEGENIHKAVPAMVSQDDDVFVAREVPESDRIVPQLKPQVVSIAEVAEPATSELTSDSDVSYINFYDVENSQVYKKSRNGEEVTLLEARPIPEEPPRERSDEKANSKSENGKHPSVDEEHIEAVIKEAPRLKEKQIMIRGRVEDRPDFVKAAPSVKQRTLAKPVEPKVLKRFKSETDLLDDSFDKPPTVIARKKDNTLISKIYRDPHVRSFVLSSRHHLPVEEESPSPKPPLRKQQSSDANVFGRSHSLYVVNQKSYNSDDGISLNHERKKSYYSSEEDLLDLSPGKENGVASKTYQIASATNYEVKSSRQSSITFSSNEDLLSIDGNEKTPKKKDSTLISKIYQDPNVRNFALSSRDYIPVSEKELSRMSKKSYSSEEDLLSNNSGELLGEDERVPSRVRILKSEGTFTPEISLDASKIEVFASAASPKERKEKVSTPERKMASPDPDIDELVKKKIVHNLLGQFTKSQSDLDVIQKSKASPEGWKDADVEEVSVSVKDLKKRFENNDNKRRVISSLTARSVPKQLKEALKN</sequence>
<keyword evidence="4" id="KW-1185">Reference proteome</keyword>
<feature type="region of interest" description="Disordered" evidence="1">
    <location>
        <begin position="955"/>
        <end position="976"/>
    </location>
</feature>
<feature type="region of interest" description="Disordered" evidence="1">
    <location>
        <begin position="404"/>
        <end position="452"/>
    </location>
</feature>
<feature type="region of interest" description="Disordered" evidence="1">
    <location>
        <begin position="55"/>
        <end position="83"/>
    </location>
</feature>
<keyword evidence="2" id="KW-0812">Transmembrane</keyword>
<feature type="region of interest" description="Disordered" evidence="1">
    <location>
        <begin position="506"/>
        <end position="532"/>
    </location>
</feature>
<dbReference type="EMBL" id="JAPWTK010000291">
    <property type="protein sequence ID" value="KAJ8943358.1"/>
    <property type="molecule type" value="Genomic_DNA"/>
</dbReference>
<comment type="caution">
    <text evidence="3">The sequence shown here is derived from an EMBL/GenBank/DDBJ whole genome shotgun (WGS) entry which is preliminary data.</text>
</comment>
<keyword evidence="2" id="KW-0472">Membrane</keyword>
<name>A0AAV8XY47_9CUCU</name>
<accession>A0AAV8XY47</accession>
<feature type="compositionally biased region" description="Basic and acidic residues" evidence="1">
    <location>
        <begin position="518"/>
        <end position="532"/>
    </location>
</feature>
<feature type="compositionally biased region" description="Basic and acidic residues" evidence="1">
    <location>
        <begin position="55"/>
        <end position="65"/>
    </location>
</feature>
<evidence type="ECO:0000256" key="1">
    <source>
        <dbReference type="SAM" id="MobiDB-lite"/>
    </source>
</evidence>
<protein>
    <submittedName>
        <fullName evidence="3">Uncharacterized protein</fullName>
    </submittedName>
</protein>
<keyword evidence="2" id="KW-1133">Transmembrane helix</keyword>
<organism evidence="3 4">
    <name type="scientific">Aromia moschata</name>
    <dbReference type="NCBI Taxonomy" id="1265417"/>
    <lineage>
        <taxon>Eukaryota</taxon>
        <taxon>Metazoa</taxon>
        <taxon>Ecdysozoa</taxon>
        <taxon>Arthropoda</taxon>
        <taxon>Hexapoda</taxon>
        <taxon>Insecta</taxon>
        <taxon>Pterygota</taxon>
        <taxon>Neoptera</taxon>
        <taxon>Endopterygota</taxon>
        <taxon>Coleoptera</taxon>
        <taxon>Polyphaga</taxon>
        <taxon>Cucujiformia</taxon>
        <taxon>Chrysomeloidea</taxon>
        <taxon>Cerambycidae</taxon>
        <taxon>Cerambycinae</taxon>
        <taxon>Callichromatini</taxon>
        <taxon>Aromia</taxon>
    </lineage>
</organism>
<feature type="compositionally biased region" description="Basic and acidic residues" evidence="1">
    <location>
        <begin position="956"/>
        <end position="971"/>
    </location>
</feature>
<evidence type="ECO:0000313" key="4">
    <source>
        <dbReference type="Proteomes" id="UP001162162"/>
    </source>
</evidence>
<feature type="region of interest" description="Disordered" evidence="1">
    <location>
        <begin position="603"/>
        <end position="648"/>
    </location>
</feature>
<dbReference type="Proteomes" id="UP001162162">
    <property type="component" value="Unassembled WGS sequence"/>
</dbReference>